<gene>
    <name evidence="1" type="ORF">HID58_065198</name>
</gene>
<evidence type="ECO:0000313" key="2">
    <source>
        <dbReference type="Proteomes" id="UP000824890"/>
    </source>
</evidence>
<accession>A0ABQ7ZC42</accession>
<feature type="non-terminal residue" evidence="1">
    <location>
        <position position="1"/>
    </location>
</feature>
<dbReference type="Proteomes" id="UP000824890">
    <property type="component" value="Unassembled WGS sequence"/>
</dbReference>
<reference evidence="1 2" key="1">
    <citation type="submission" date="2021-05" db="EMBL/GenBank/DDBJ databases">
        <title>Genome Assembly of Synthetic Allotetraploid Brassica napus Reveals Homoeologous Exchanges between Subgenomes.</title>
        <authorList>
            <person name="Davis J.T."/>
        </authorList>
    </citation>
    <scope>NUCLEOTIDE SEQUENCE [LARGE SCALE GENOMIC DNA]</scope>
    <source>
        <strain evidence="2">cv. Da-Ae</strain>
        <tissue evidence="1">Seedling</tissue>
    </source>
</reference>
<sequence length="271" mass="29985">AWAKPLTFAHPATPPTPATPKDFDLQYLNKLLNSFWPTLIDGLGQNQKKRDHITTRVSSYTSSEDTSSRTLRFPWAARMNPATRNLYRAAEPTFRLDGTPQVSIPSQFTVVSDHEMIQVENSEMETQAGVEQVLSTPPHFPAHSPIATTQKDSSTVSHSSLDAKSIPAATLACSSSAPTFHQIMDNVSSDIIISEGIKFSGNDPLTMTFLSTESNQELGDTESDLCITEQMDEFGSMTRSGRLVKPTQKYQGNEWFTVRGKGKRGRRDRSS</sequence>
<dbReference type="EMBL" id="JAGKQM010000015">
    <property type="protein sequence ID" value="KAH0877804.1"/>
    <property type="molecule type" value="Genomic_DNA"/>
</dbReference>
<evidence type="ECO:0000313" key="1">
    <source>
        <dbReference type="EMBL" id="KAH0877804.1"/>
    </source>
</evidence>
<proteinExistence type="predicted"/>
<comment type="caution">
    <text evidence="1">The sequence shown here is derived from an EMBL/GenBank/DDBJ whole genome shotgun (WGS) entry which is preliminary data.</text>
</comment>
<keyword evidence="2" id="KW-1185">Reference proteome</keyword>
<protein>
    <submittedName>
        <fullName evidence="1">Uncharacterized protein</fullName>
    </submittedName>
</protein>
<organism evidence="1 2">
    <name type="scientific">Brassica napus</name>
    <name type="common">Rape</name>
    <dbReference type="NCBI Taxonomy" id="3708"/>
    <lineage>
        <taxon>Eukaryota</taxon>
        <taxon>Viridiplantae</taxon>
        <taxon>Streptophyta</taxon>
        <taxon>Embryophyta</taxon>
        <taxon>Tracheophyta</taxon>
        <taxon>Spermatophyta</taxon>
        <taxon>Magnoliopsida</taxon>
        <taxon>eudicotyledons</taxon>
        <taxon>Gunneridae</taxon>
        <taxon>Pentapetalae</taxon>
        <taxon>rosids</taxon>
        <taxon>malvids</taxon>
        <taxon>Brassicales</taxon>
        <taxon>Brassicaceae</taxon>
        <taxon>Brassiceae</taxon>
        <taxon>Brassica</taxon>
    </lineage>
</organism>
<name>A0ABQ7ZC42_BRANA</name>